<protein>
    <submittedName>
        <fullName evidence="7">NADH-quinone oxidoreductase subunit F 2</fullName>
    </submittedName>
</protein>
<dbReference type="SMART" id="SM00928">
    <property type="entry name" value="NADH_4Fe-4S"/>
    <property type="match status" value="1"/>
</dbReference>
<dbReference type="Pfam" id="PF01512">
    <property type="entry name" value="Complex1_51K"/>
    <property type="match status" value="1"/>
</dbReference>
<dbReference type="PROSITE" id="PS00645">
    <property type="entry name" value="COMPLEX1_51K_2"/>
    <property type="match status" value="1"/>
</dbReference>
<evidence type="ECO:0000259" key="6">
    <source>
        <dbReference type="SMART" id="SM00928"/>
    </source>
</evidence>
<dbReference type="PANTHER" id="PTHR43578:SF3">
    <property type="entry name" value="NADH-QUINONE OXIDOREDUCTASE SUBUNIT F"/>
    <property type="match status" value="1"/>
</dbReference>
<evidence type="ECO:0000256" key="3">
    <source>
        <dbReference type="ARBA" id="ARBA00022723"/>
    </source>
</evidence>
<name>A0AA35W7S6_GEOBA</name>
<reference evidence="7" key="1">
    <citation type="submission" date="2023-03" db="EMBL/GenBank/DDBJ databases">
        <authorList>
            <person name="Steffen K."/>
            <person name="Cardenas P."/>
        </authorList>
    </citation>
    <scope>NUCLEOTIDE SEQUENCE</scope>
</reference>
<feature type="domain" description="NADH-ubiquinone oxidoreductase 51kDa subunit iron-sulphur binding" evidence="6">
    <location>
        <begin position="298"/>
        <end position="343"/>
    </location>
</feature>
<dbReference type="GO" id="GO:0051539">
    <property type="term" value="F:4 iron, 4 sulfur cluster binding"/>
    <property type="evidence" value="ECO:0007669"/>
    <property type="project" value="UniProtKB-KW"/>
</dbReference>
<dbReference type="Pfam" id="PF10531">
    <property type="entry name" value="SLBB"/>
    <property type="match status" value="1"/>
</dbReference>
<evidence type="ECO:0000256" key="2">
    <source>
        <dbReference type="ARBA" id="ARBA00022485"/>
    </source>
</evidence>
<dbReference type="InterPro" id="IPR019554">
    <property type="entry name" value="Soluble_ligand-bd"/>
</dbReference>
<dbReference type="SUPFAM" id="SSF142984">
    <property type="entry name" value="Nqo1 middle domain-like"/>
    <property type="match status" value="1"/>
</dbReference>
<comment type="caution">
    <text evidence="7">The sequence shown here is derived from an EMBL/GenBank/DDBJ whole genome shotgun (WGS) entry which is preliminary data.</text>
</comment>
<comment type="similarity">
    <text evidence="1">Belongs to the complex I 51 kDa subunit family.</text>
</comment>
<dbReference type="InterPro" id="IPR001949">
    <property type="entry name" value="NADH-UbQ_OxRdtase_51kDa_CS"/>
</dbReference>
<sequence>AIAVCDLSRTPEEVIDQVLESGLQGRGGAYFPPARKWQGARAFPEPRFLVVNAEEGEPGLFKDRHIMEGLPHRLLEGALIAAYATGASRCYIYINAEAHLSAERVEAALEQARSNGLVGEDILGSGFNCVVEVRRGAGGYVCGEETTLLNTIEGRRREPRLRPPFPVESGLFRQPTVINNVETLANLPYILQRGPARYGQVGLESAPGTKLICLSGAVRRPGLAEVPMGTTLRQVIHGIGGGPPEGREIGVVAVGGPSSGVLPPSELDLELRPGMLHSSGVVMGAGGIMVMDTSVPAIEVVRRLAAYNAAESCGKCTPCREGTPRIVEALDRLASGNDSGNKSGAISDSDVEELRYLAEIVGAASLCGLGQMAGGPVQSLLHFFGDQLARQGGDG</sequence>
<dbReference type="GO" id="GO:0008137">
    <property type="term" value="F:NADH dehydrogenase (ubiquinone) activity"/>
    <property type="evidence" value="ECO:0007669"/>
    <property type="project" value="InterPro"/>
</dbReference>
<dbReference type="Gene3D" id="3.10.20.600">
    <property type="match status" value="1"/>
</dbReference>
<dbReference type="InterPro" id="IPR019575">
    <property type="entry name" value="Nuop51_4Fe4S-bd"/>
</dbReference>
<dbReference type="Proteomes" id="UP001174909">
    <property type="component" value="Unassembled WGS sequence"/>
</dbReference>
<proteinExistence type="inferred from homology"/>
<feature type="non-terminal residue" evidence="7">
    <location>
        <position position="1"/>
    </location>
</feature>
<dbReference type="GO" id="GO:0046872">
    <property type="term" value="F:metal ion binding"/>
    <property type="evidence" value="ECO:0007669"/>
    <property type="project" value="UniProtKB-KW"/>
</dbReference>
<evidence type="ECO:0000256" key="5">
    <source>
        <dbReference type="ARBA" id="ARBA00023014"/>
    </source>
</evidence>
<dbReference type="PANTHER" id="PTHR43578">
    <property type="entry name" value="NADH-QUINONE OXIDOREDUCTASE SUBUNIT F"/>
    <property type="match status" value="1"/>
</dbReference>
<dbReference type="SUPFAM" id="SSF140490">
    <property type="entry name" value="Nqo1C-terminal domain-like"/>
    <property type="match status" value="1"/>
</dbReference>
<keyword evidence="2" id="KW-0004">4Fe-4S</keyword>
<gene>
    <name evidence="7" type="ORF">GBAR_LOCUS6925</name>
</gene>
<evidence type="ECO:0000313" key="8">
    <source>
        <dbReference type="Proteomes" id="UP001174909"/>
    </source>
</evidence>
<dbReference type="InterPro" id="IPR037225">
    <property type="entry name" value="Nuo51_FMN-bd_sf"/>
</dbReference>
<evidence type="ECO:0000313" key="7">
    <source>
        <dbReference type="EMBL" id="CAI8010494.1"/>
    </source>
</evidence>
<keyword evidence="5" id="KW-0411">Iron-sulfur</keyword>
<dbReference type="SUPFAM" id="SSF142019">
    <property type="entry name" value="Nqo1 FMN-binding domain-like"/>
    <property type="match status" value="1"/>
</dbReference>
<organism evidence="7 8">
    <name type="scientific">Geodia barretti</name>
    <name type="common">Barrett's horny sponge</name>
    <dbReference type="NCBI Taxonomy" id="519541"/>
    <lineage>
        <taxon>Eukaryota</taxon>
        <taxon>Metazoa</taxon>
        <taxon>Porifera</taxon>
        <taxon>Demospongiae</taxon>
        <taxon>Heteroscleromorpha</taxon>
        <taxon>Tetractinellida</taxon>
        <taxon>Astrophorina</taxon>
        <taxon>Geodiidae</taxon>
        <taxon>Geodia</taxon>
    </lineage>
</organism>
<dbReference type="FunFam" id="3.40.50.11540:FF:000001">
    <property type="entry name" value="NADH dehydrogenase [ubiquinone] flavoprotein 1, mitochondrial"/>
    <property type="match status" value="1"/>
</dbReference>
<dbReference type="AlphaFoldDB" id="A0AA35W7S6"/>
<keyword evidence="8" id="KW-1185">Reference proteome</keyword>
<keyword evidence="4" id="KW-0408">Iron</keyword>
<dbReference type="Pfam" id="PF10589">
    <property type="entry name" value="NADH_4Fe-4S"/>
    <property type="match status" value="1"/>
</dbReference>
<dbReference type="Gene3D" id="3.40.50.11540">
    <property type="entry name" value="NADH-ubiquinone oxidoreductase 51kDa subunit"/>
    <property type="match status" value="1"/>
</dbReference>
<keyword evidence="3" id="KW-0479">Metal-binding</keyword>
<dbReference type="InterPro" id="IPR037207">
    <property type="entry name" value="Nuop51_4Fe4S-bd_sf"/>
</dbReference>
<evidence type="ECO:0000256" key="1">
    <source>
        <dbReference type="ARBA" id="ARBA00007523"/>
    </source>
</evidence>
<dbReference type="EMBL" id="CASHTH010001038">
    <property type="protein sequence ID" value="CAI8010494.1"/>
    <property type="molecule type" value="Genomic_DNA"/>
</dbReference>
<accession>A0AA35W7S6</accession>
<dbReference type="Gene3D" id="1.20.1440.230">
    <property type="entry name" value="NADH-ubiquinone oxidoreductase 51kDa subunit, iron-sulphur binding domain"/>
    <property type="match status" value="1"/>
</dbReference>
<dbReference type="InterPro" id="IPR011538">
    <property type="entry name" value="Nuo51_FMN-bd"/>
</dbReference>
<evidence type="ECO:0000256" key="4">
    <source>
        <dbReference type="ARBA" id="ARBA00023004"/>
    </source>
</evidence>
<dbReference type="GO" id="GO:0010181">
    <property type="term" value="F:FMN binding"/>
    <property type="evidence" value="ECO:0007669"/>
    <property type="project" value="InterPro"/>
</dbReference>